<evidence type="ECO:0000256" key="6">
    <source>
        <dbReference type="ARBA" id="ARBA00022692"/>
    </source>
</evidence>
<evidence type="ECO:0000259" key="10">
    <source>
        <dbReference type="PROSITE" id="PS51012"/>
    </source>
</evidence>
<feature type="transmembrane region" description="Helical" evidence="9">
    <location>
        <begin position="206"/>
        <end position="224"/>
    </location>
</feature>
<proteinExistence type="inferred from homology"/>
<feature type="transmembrane region" description="Helical" evidence="9">
    <location>
        <begin position="230"/>
        <end position="251"/>
    </location>
</feature>
<feature type="transmembrane region" description="Helical" evidence="9">
    <location>
        <begin position="145"/>
        <end position="170"/>
    </location>
</feature>
<gene>
    <name evidence="11" type="ORF">EG19_01495</name>
</gene>
<comment type="caution">
    <text evidence="11">The sequence shown here is derived from an EMBL/GenBank/DDBJ whole genome shotgun (WGS) entry which is preliminary data.</text>
</comment>
<feature type="transmembrane region" description="Helical" evidence="9">
    <location>
        <begin position="108"/>
        <end position="133"/>
    </location>
</feature>
<evidence type="ECO:0000256" key="1">
    <source>
        <dbReference type="ARBA" id="ARBA00004429"/>
    </source>
</evidence>
<dbReference type="PANTHER" id="PTHR30413">
    <property type="entry name" value="INNER MEMBRANE TRANSPORT PERMEASE"/>
    <property type="match status" value="1"/>
</dbReference>
<feature type="transmembrane region" description="Helical" evidence="9">
    <location>
        <begin position="69"/>
        <end position="88"/>
    </location>
</feature>
<evidence type="ECO:0000256" key="7">
    <source>
        <dbReference type="ARBA" id="ARBA00022989"/>
    </source>
</evidence>
<accession>A0A062Y0V3</accession>
<dbReference type="Pfam" id="PF01061">
    <property type="entry name" value="ABC2_membrane"/>
    <property type="match status" value="1"/>
</dbReference>
<feature type="domain" description="ABC transmembrane type-2" evidence="10">
    <location>
        <begin position="33"/>
        <end position="254"/>
    </location>
</feature>
<dbReference type="InterPro" id="IPR047817">
    <property type="entry name" value="ABC2_TM_bact-type"/>
</dbReference>
<keyword evidence="12" id="KW-1185">Reference proteome</keyword>
<dbReference type="PROSITE" id="PS51012">
    <property type="entry name" value="ABC_TM2"/>
    <property type="match status" value="1"/>
</dbReference>
<evidence type="ECO:0000256" key="3">
    <source>
        <dbReference type="ARBA" id="ARBA00022448"/>
    </source>
</evidence>
<dbReference type="STRING" id="1312852.EG19_01495"/>
<reference evidence="11 12" key="1">
    <citation type="submission" date="2014-04" db="EMBL/GenBank/DDBJ databases">
        <title>The Genome Sequence of Thermoanaerobaculum aquaticum MP-01, The First Cultivated Group 23 Acidobacterium.</title>
        <authorList>
            <person name="Stamps B.W."/>
            <person name="Losey N.A."/>
            <person name="Lawson P.A."/>
            <person name="Stevenson B.S."/>
        </authorList>
    </citation>
    <scope>NUCLEOTIDE SEQUENCE [LARGE SCALE GENOMIC DNA]</scope>
    <source>
        <strain evidence="11 12">MP-01</strain>
    </source>
</reference>
<evidence type="ECO:0000256" key="5">
    <source>
        <dbReference type="ARBA" id="ARBA00022519"/>
    </source>
</evidence>
<evidence type="ECO:0000313" key="11">
    <source>
        <dbReference type="EMBL" id="KDA54021.1"/>
    </source>
</evidence>
<dbReference type="AlphaFoldDB" id="A0A062Y0V3"/>
<keyword evidence="7 9" id="KW-1133">Transmembrane helix</keyword>
<evidence type="ECO:0000256" key="2">
    <source>
        <dbReference type="ARBA" id="ARBA00007783"/>
    </source>
</evidence>
<evidence type="ECO:0000256" key="4">
    <source>
        <dbReference type="ARBA" id="ARBA00022475"/>
    </source>
</evidence>
<feature type="transmembrane region" description="Helical" evidence="9">
    <location>
        <begin position="35"/>
        <end position="57"/>
    </location>
</feature>
<dbReference type="Proteomes" id="UP000027284">
    <property type="component" value="Unassembled WGS sequence"/>
</dbReference>
<evidence type="ECO:0000256" key="8">
    <source>
        <dbReference type="ARBA" id="ARBA00023136"/>
    </source>
</evidence>
<comment type="subcellular location">
    <subcellularLocation>
        <location evidence="1">Cell inner membrane</location>
        <topology evidence="1">Multi-pass membrane protein</topology>
    </subcellularLocation>
    <subcellularLocation>
        <location evidence="9">Cell membrane</location>
        <topology evidence="9">Multi-pass membrane protein</topology>
    </subcellularLocation>
</comment>
<keyword evidence="3 9" id="KW-0813">Transport</keyword>
<dbReference type="GO" id="GO:0005886">
    <property type="term" value="C:plasma membrane"/>
    <property type="evidence" value="ECO:0007669"/>
    <property type="project" value="UniProtKB-SubCell"/>
</dbReference>
<keyword evidence="8 9" id="KW-0472">Membrane</keyword>
<dbReference type="InterPro" id="IPR013525">
    <property type="entry name" value="ABC2_TM"/>
</dbReference>
<protein>
    <recommendedName>
        <fullName evidence="9">Transport permease protein</fullName>
    </recommendedName>
</protein>
<feature type="transmembrane region" description="Helical" evidence="9">
    <location>
        <begin position="176"/>
        <end position="194"/>
    </location>
</feature>
<keyword evidence="5" id="KW-0997">Cell inner membrane</keyword>
<dbReference type="PANTHER" id="PTHR30413:SF8">
    <property type="entry name" value="TRANSPORT PERMEASE PROTEIN"/>
    <property type="match status" value="1"/>
</dbReference>
<dbReference type="GO" id="GO:0140359">
    <property type="term" value="F:ABC-type transporter activity"/>
    <property type="evidence" value="ECO:0007669"/>
    <property type="project" value="InterPro"/>
</dbReference>
<sequence>MAVGFFREIWLHRRLVLTLAGRAVKARYAGSVLGLAWAILEPLLQFALFLVVFGIFLGLRGLAPAGGSFALWLLAGLIPFLLLQEGWVRAAGVFRAHAGLVKHVPVPLSVLLLSELLAVLARHGVMMALFVVAGLVRRELGVPGLAFLLAGLLVVLLFLVGGSLFLSIAGSYLPDVVPVTSTVMSFFLYATPILYPVRVVPAQWQVVFLANPLWGVTEVFRLALGGEANVRAMAVSLAFALVLFVGGMVFFGRRQSAPRDLV</sequence>
<name>A0A062Y0V3_9BACT</name>
<dbReference type="GO" id="GO:0015920">
    <property type="term" value="P:lipopolysaccharide transport"/>
    <property type="evidence" value="ECO:0007669"/>
    <property type="project" value="TreeGrafter"/>
</dbReference>
<evidence type="ECO:0000256" key="9">
    <source>
        <dbReference type="RuleBase" id="RU361157"/>
    </source>
</evidence>
<dbReference type="EMBL" id="JMFG01000014">
    <property type="protein sequence ID" value="KDA54021.1"/>
    <property type="molecule type" value="Genomic_DNA"/>
</dbReference>
<keyword evidence="6 9" id="KW-0812">Transmembrane</keyword>
<organism evidence="11 12">
    <name type="scientific">Thermoanaerobaculum aquaticum</name>
    <dbReference type="NCBI Taxonomy" id="1312852"/>
    <lineage>
        <taxon>Bacteria</taxon>
        <taxon>Pseudomonadati</taxon>
        <taxon>Acidobacteriota</taxon>
        <taxon>Thermoanaerobaculia</taxon>
        <taxon>Thermoanaerobaculales</taxon>
        <taxon>Thermoanaerobaculaceae</taxon>
        <taxon>Thermoanaerobaculum</taxon>
    </lineage>
</organism>
<comment type="similarity">
    <text evidence="2 9">Belongs to the ABC-2 integral membrane protein family.</text>
</comment>
<evidence type="ECO:0000313" key="12">
    <source>
        <dbReference type="Proteomes" id="UP000027284"/>
    </source>
</evidence>
<keyword evidence="4 9" id="KW-1003">Cell membrane</keyword>